<feature type="chain" id="PRO_5001587267" evidence="3">
    <location>
        <begin position="30"/>
        <end position="155"/>
    </location>
</feature>
<dbReference type="EMBL" id="CCBP010000083">
    <property type="protein sequence ID" value="CDO70520.1"/>
    <property type="molecule type" value="Genomic_DNA"/>
</dbReference>
<keyword evidence="2" id="KW-1133">Transmembrane helix</keyword>
<accession>A0A060S833</accession>
<dbReference type="Pfam" id="PF06966">
    <property type="entry name" value="DUF1295"/>
    <property type="match status" value="1"/>
</dbReference>
<evidence type="ECO:0000313" key="4">
    <source>
        <dbReference type="EMBL" id="CDO70520.1"/>
    </source>
</evidence>
<dbReference type="HOGENOM" id="CLU_1696397_0_0_1"/>
<sequence length="155" mass="17226">MARRMLTMRDRILCWWGIWTLSVAPSVHGNVSGPARSAQLGTLASPLFTMVVLLFGSGVPTAEKPVAQKFHAMSYPRPSSPSSADVLEPDSAPGRGHREGAPKSAAWTNYRAYRAQTSILVPLPPAVYRALPRWVQRWVLLDLPMYEWTPAQEKE</sequence>
<dbReference type="InterPro" id="IPR010721">
    <property type="entry name" value="UstE-like"/>
</dbReference>
<feature type="region of interest" description="Disordered" evidence="1">
    <location>
        <begin position="73"/>
        <end position="103"/>
    </location>
</feature>
<feature type="transmembrane region" description="Helical" evidence="2">
    <location>
        <begin position="39"/>
        <end position="59"/>
    </location>
</feature>
<dbReference type="OrthoDB" id="67965at2759"/>
<evidence type="ECO:0000256" key="3">
    <source>
        <dbReference type="SAM" id="SignalP"/>
    </source>
</evidence>
<evidence type="ECO:0000313" key="5">
    <source>
        <dbReference type="Proteomes" id="UP000029665"/>
    </source>
</evidence>
<comment type="caution">
    <text evidence="4">The sequence shown here is derived from an EMBL/GenBank/DDBJ whole genome shotgun (WGS) entry which is preliminary data.</text>
</comment>
<organism evidence="4 5">
    <name type="scientific">Pycnoporus cinnabarinus</name>
    <name type="common">Cinnabar-red polypore</name>
    <name type="synonym">Trametes cinnabarina</name>
    <dbReference type="NCBI Taxonomy" id="5643"/>
    <lineage>
        <taxon>Eukaryota</taxon>
        <taxon>Fungi</taxon>
        <taxon>Dikarya</taxon>
        <taxon>Basidiomycota</taxon>
        <taxon>Agaricomycotina</taxon>
        <taxon>Agaricomycetes</taxon>
        <taxon>Polyporales</taxon>
        <taxon>Polyporaceae</taxon>
        <taxon>Trametes</taxon>
    </lineage>
</organism>
<dbReference type="Proteomes" id="UP000029665">
    <property type="component" value="Unassembled WGS sequence"/>
</dbReference>
<evidence type="ECO:0000256" key="2">
    <source>
        <dbReference type="SAM" id="Phobius"/>
    </source>
</evidence>
<keyword evidence="2" id="KW-0472">Membrane</keyword>
<keyword evidence="5" id="KW-1185">Reference proteome</keyword>
<name>A0A060S833_PYCCI</name>
<keyword evidence="3" id="KW-0732">Signal</keyword>
<reference evidence="4" key="1">
    <citation type="submission" date="2014-01" db="EMBL/GenBank/DDBJ databases">
        <title>The genome of the white-rot fungus Pycnoporus cinnabarinus: a basidiomycete model with a versatile arsenal for lignocellulosic biomass breakdown.</title>
        <authorList>
            <person name="Levasseur A."/>
            <person name="Lomascolo A."/>
            <person name="Ruiz-Duenas F.J."/>
            <person name="Uzan E."/>
            <person name="Piumi F."/>
            <person name="Kues U."/>
            <person name="Ram A.F.J."/>
            <person name="Murat C."/>
            <person name="Haon M."/>
            <person name="Benoit I."/>
            <person name="Arfi Y."/>
            <person name="Chevret D."/>
            <person name="Drula E."/>
            <person name="Kwon M.J."/>
            <person name="Gouret P."/>
            <person name="Lesage-Meessen L."/>
            <person name="Lombard V."/>
            <person name="Mariette J."/>
            <person name="Noirot C."/>
            <person name="Park J."/>
            <person name="Patyshakuliyeva A."/>
            <person name="Wieneger R.A.B."/>
            <person name="Wosten H.A.B."/>
            <person name="Martin F."/>
            <person name="Coutinho P.M."/>
            <person name="de Vries R."/>
            <person name="Martinez A.T."/>
            <person name="Klopp C."/>
            <person name="Pontarotti P."/>
            <person name="Henrissat B."/>
            <person name="Record E."/>
        </authorList>
    </citation>
    <scope>NUCLEOTIDE SEQUENCE [LARGE SCALE GENOMIC DNA]</scope>
    <source>
        <strain evidence="4">BRFM137</strain>
    </source>
</reference>
<feature type="signal peptide" evidence="3">
    <location>
        <begin position="1"/>
        <end position="29"/>
    </location>
</feature>
<keyword evidence="2" id="KW-0812">Transmembrane</keyword>
<proteinExistence type="predicted"/>
<evidence type="ECO:0000256" key="1">
    <source>
        <dbReference type="SAM" id="MobiDB-lite"/>
    </source>
</evidence>
<gene>
    <name evidence="4" type="ORF">BN946_scf184569.g63</name>
</gene>
<dbReference type="AlphaFoldDB" id="A0A060S833"/>
<protein>
    <submittedName>
        <fullName evidence="4">Uncharacterized protein</fullName>
    </submittedName>
</protein>